<dbReference type="OMA" id="KAYHFDC"/>
<feature type="domain" description="LIM zinc-binding" evidence="7">
    <location>
        <begin position="364"/>
        <end position="424"/>
    </location>
</feature>
<feature type="domain" description="LIM zinc-binding" evidence="7">
    <location>
        <begin position="468"/>
        <end position="530"/>
    </location>
</feature>
<evidence type="ECO:0000313" key="9">
    <source>
        <dbReference type="Proteomes" id="UP000242180"/>
    </source>
</evidence>
<dbReference type="AlphaFoldDB" id="A0A1X2HSG9"/>
<dbReference type="InterPro" id="IPR036280">
    <property type="entry name" value="Multihaem_cyt_sf"/>
</dbReference>
<dbReference type="EMBL" id="MCGN01000001">
    <property type="protein sequence ID" value="ORZ02481.1"/>
    <property type="molecule type" value="Genomic_DNA"/>
</dbReference>
<evidence type="ECO:0000256" key="3">
    <source>
        <dbReference type="ARBA" id="ARBA00022833"/>
    </source>
</evidence>
<feature type="region of interest" description="Disordered" evidence="6">
    <location>
        <begin position="414"/>
        <end position="454"/>
    </location>
</feature>
<dbReference type="SMART" id="SM00132">
    <property type="entry name" value="LIM"/>
    <property type="match status" value="4"/>
</dbReference>
<reference evidence="8 9" key="1">
    <citation type="submission" date="2016-07" db="EMBL/GenBank/DDBJ databases">
        <title>Pervasive Adenine N6-methylation of Active Genes in Fungi.</title>
        <authorList>
            <consortium name="DOE Joint Genome Institute"/>
            <person name="Mondo S.J."/>
            <person name="Dannebaum R.O."/>
            <person name="Kuo R.C."/>
            <person name="Labutti K."/>
            <person name="Haridas S."/>
            <person name="Kuo A."/>
            <person name="Salamov A."/>
            <person name="Ahrendt S.R."/>
            <person name="Lipzen A."/>
            <person name="Sullivan W."/>
            <person name="Andreopoulos W.B."/>
            <person name="Clum A."/>
            <person name="Lindquist E."/>
            <person name="Daum C."/>
            <person name="Ramamoorthy G.K."/>
            <person name="Gryganskyi A."/>
            <person name="Culley D."/>
            <person name="Magnuson J.K."/>
            <person name="James T.Y."/>
            <person name="O'Malley M.A."/>
            <person name="Stajich J.E."/>
            <person name="Spatafora J.W."/>
            <person name="Visel A."/>
            <person name="Grigoriev I.V."/>
        </authorList>
    </citation>
    <scope>NUCLEOTIDE SEQUENCE [LARGE SCALE GENOMIC DNA]</scope>
    <source>
        <strain evidence="8 9">NRRL 2496</strain>
    </source>
</reference>
<dbReference type="CDD" id="cd08368">
    <property type="entry name" value="LIM"/>
    <property type="match status" value="2"/>
</dbReference>
<dbReference type="STRING" id="13706.A0A1X2HSG9"/>
<dbReference type="GO" id="GO:0046872">
    <property type="term" value="F:metal ion binding"/>
    <property type="evidence" value="ECO:0007669"/>
    <property type="project" value="UniProtKB-KW"/>
</dbReference>
<dbReference type="SUPFAM" id="SSF57716">
    <property type="entry name" value="Glucocorticoid receptor-like (DNA-binding domain)"/>
    <property type="match status" value="1"/>
</dbReference>
<evidence type="ECO:0000259" key="7">
    <source>
        <dbReference type="PROSITE" id="PS50023"/>
    </source>
</evidence>
<protein>
    <recommendedName>
        <fullName evidence="7">LIM zinc-binding domain-containing protein</fullName>
    </recommendedName>
</protein>
<feature type="region of interest" description="Disordered" evidence="6">
    <location>
        <begin position="188"/>
        <end position="220"/>
    </location>
</feature>
<evidence type="ECO:0000256" key="6">
    <source>
        <dbReference type="SAM" id="MobiDB-lite"/>
    </source>
</evidence>
<dbReference type="OrthoDB" id="1112565at2759"/>
<dbReference type="InParanoid" id="A0A1X2HSG9"/>
<accession>A0A1X2HSG9</accession>
<proteinExistence type="predicted"/>
<dbReference type="SUPFAM" id="SSF48695">
    <property type="entry name" value="Multiheme cytochromes"/>
    <property type="match status" value="1"/>
</dbReference>
<feature type="domain" description="LIM zinc-binding" evidence="7">
    <location>
        <begin position="121"/>
        <end position="183"/>
    </location>
</feature>
<keyword evidence="9" id="KW-1185">Reference proteome</keyword>
<keyword evidence="1 5" id="KW-0479">Metal-binding</keyword>
<dbReference type="PROSITE" id="PS00478">
    <property type="entry name" value="LIM_DOMAIN_1"/>
    <property type="match status" value="3"/>
</dbReference>
<evidence type="ECO:0000256" key="2">
    <source>
        <dbReference type="ARBA" id="ARBA00022737"/>
    </source>
</evidence>
<evidence type="ECO:0000313" key="8">
    <source>
        <dbReference type="EMBL" id="ORZ02481.1"/>
    </source>
</evidence>
<feature type="compositionally biased region" description="Low complexity" evidence="6">
    <location>
        <begin position="418"/>
        <end position="433"/>
    </location>
</feature>
<dbReference type="Pfam" id="PF00412">
    <property type="entry name" value="LIM"/>
    <property type="match status" value="3"/>
</dbReference>
<keyword evidence="2" id="KW-0677">Repeat</keyword>
<feature type="domain" description="LIM zinc-binding" evidence="7">
    <location>
        <begin position="290"/>
        <end position="355"/>
    </location>
</feature>
<evidence type="ECO:0000256" key="4">
    <source>
        <dbReference type="ARBA" id="ARBA00023038"/>
    </source>
</evidence>
<organism evidence="8 9">
    <name type="scientific">Syncephalastrum racemosum</name>
    <name type="common">Filamentous fungus</name>
    <dbReference type="NCBI Taxonomy" id="13706"/>
    <lineage>
        <taxon>Eukaryota</taxon>
        <taxon>Fungi</taxon>
        <taxon>Fungi incertae sedis</taxon>
        <taxon>Mucoromycota</taxon>
        <taxon>Mucoromycotina</taxon>
        <taxon>Mucoromycetes</taxon>
        <taxon>Mucorales</taxon>
        <taxon>Syncephalastraceae</taxon>
        <taxon>Syncephalastrum</taxon>
    </lineage>
</organism>
<dbReference type="PANTHER" id="PTHR24205">
    <property type="entry name" value="FOUR AND A HALF LIM DOMAINS PROTEIN"/>
    <property type="match status" value="1"/>
</dbReference>
<dbReference type="Proteomes" id="UP000242180">
    <property type="component" value="Unassembled WGS sequence"/>
</dbReference>
<dbReference type="PANTHER" id="PTHR24205:SF16">
    <property type="entry name" value="GH01042P-RELATED"/>
    <property type="match status" value="1"/>
</dbReference>
<dbReference type="Gene3D" id="2.10.110.10">
    <property type="entry name" value="Cysteine Rich Protein"/>
    <property type="match status" value="4"/>
</dbReference>
<dbReference type="GO" id="GO:0005634">
    <property type="term" value="C:nucleus"/>
    <property type="evidence" value="ECO:0007669"/>
    <property type="project" value="TreeGrafter"/>
</dbReference>
<keyword evidence="3 5" id="KW-0862">Zinc</keyword>
<evidence type="ECO:0000256" key="1">
    <source>
        <dbReference type="ARBA" id="ARBA00022723"/>
    </source>
</evidence>
<feature type="region of interest" description="Disordered" evidence="6">
    <location>
        <begin position="267"/>
        <end position="291"/>
    </location>
</feature>
<sequence length="530" mass="57955">MGYCNRCGEISTAGKCRKCGGRPVASIATSGLGDGGTAVLIADRWQNQYANSILGFDTPAQKTPSPTRCSRIYEGVGKPRPLSVQNTCANCSRILRHDTPSYLEEEAHYCGPCHIDVFSAGNCATCKRPVFKKRDPFVDHASQVWHKECFRCYGCLAPLGDEPMVDLKKRPCCEPCLMAQSGEAKTAASSAVTGPSPRPIVGAVNHTTSTPILTRQRRNSALKRTDSQLFNYYQRSLQSPCTTPPPLTPSSPVLSVCSSTSASPVLSYSGHSRSSPSPPPPVQRPGSPAKSCYQCHESLSNKSSRVKLSTPMGERWFHYPCLRCSGCQGPFTESEFVSEGDMIYHPKCRPAPAEKVQQARRQHYPCYACNKPITDRMLKNGTRYYHSQCFRCHQCQVALPADQAFYEINNEPHCEPCSSRTPPSPITTTRSTPFRNQTAPTPPSPSPSTTSSSSILRARALPKLGGAKICPKCRQSIAIMDDAPGPRASRWHKKCLQCAVCRKQMDSGAKVIEGPTGEWLVKCRACLSSH</sequence>
<keyword evidence="4 5" id="KW-0440">LIM domain</keyword>
<name>A0A1X2HSG9_SYNRA</name>
<dbReference type="PROSITE" id="PS50023">
    <property type="entry name" value="LIM_DOMAIN_2"/>
    <property type="match status" value="4"/>
</dbReference>
<dbReference type="GO" id="GO:0003712">
    <property type="term" value="F:transcription coregulator activity"/>
    <property type="evidence" value="ECO:0007669"/>
    <property type="project" value="TreeGrafter"/>
</dbReference>
<dbReference type="InterPro" id="IPR001781">
    <property type="entry name" value="Znf_LIM"/>
</dbReference>
<gene>
    <name evidence="8" type="ORF">BCR43DRAFT_519798</name>
</gene>
<comment type="caution">
    <text evidence="8">The sequence shown here is derived from an EMBL/GenBank/DDBJ whole genome shotgun (WGS) entry which is preliminary data.</text>
</comment>
<evidence type="ECO:0000256" key="5">
    <source>
        <dbReference type="PROSITE-ProRule" id="PRU00125"/>
    </source>
</evidence>